<dbReference type="PANTHER" id="PTHR43712">
    <property type="entry name" value="PUTATIVE (AFU_ORTHOLOGUE AFUA_4G14580)-RELATED"/>
    <property type="match status" value="1"/>
</dbReference>
<dbReference type="InterPro" id="IPR012967">
    <property type="entry name" value="COMT_dimerisation"/>
</dbReference>
<dbReference type="InterPro" id="IPR036390">
    <property type="entry name" value="WH_DNA-bd_sf"/>
</dbReference>
<dbReference type="GO" id="GO:0046983">
    <property type="term" value="F:protein dimerization activity"/>
    <property type="evidence" value="ECO:0007669"/>
    <property type="project" value="InterPro"/>
</dbReference>
<evidence type="ECO:0000259" key="8">
    <source>
        <dbReference type="Pfam" id="PF00891"/>
    </source>
</evidence>
<dbReference type="PROSITE" id="PS51683">
    <property type="entry name" value="SAM_OMT_II"/>
    <property type="match status" value="1"/>
</dbReference>
<evidence type="ECO:0000256" key="2">
    <source>
        <dbReference type="ARBA" id="ARBA00022679"/>
    </source>
</evidence>
<dbReference type="OrthoDB" id="1606438at2759"/>
<evidence type="ECO:0000313" key="10">
    <source>
        <dbReference type="EMBL" id="RWS25394.1"/>
    </source>
</evidence>
<dbReference type="SUPFAM" id="SSF53335">
    <property type="entry name" value="S-adenosyl-L-methionine-dependent methyltransferases"/>
    <property type="match status" value="1"/>
</dbReference>
<sequence length="324" mass="36709">MEHITGMWKSWVICCAVKLNIADHLHKQPLSIEALSDLTQTHTVSLYRMMRALASIGIFKEDEEKKWTLTPMAELLRGDNQKSLKFTSLSAIDDNHLMWSHLLTAIQTGNGIFEKAYGLRVDQYLMSNPIYFQNLRGALQEHAEMYCNHITEVYDFSGFKHIVDIGGHDGSFLALILKTVNAKGTVFDLQYAIDVAKNNSEIIALGNRCELVVGDFFKSVPGDGDCYIMKSTLADWFDENAVKILNNIAIEMKTNSKLLIIEPCLPESNIPHFGKIQDLLNLVYGGGKYRTKREFQSLLEASGLRLNRIIPLKNEMYDIMEVVK</sequence>
<dbReference type="CDD" id="cd02440">
    <property type="entry name" value="AdoMet_MTases"/>
    <property type="match status" value="1"/>
</dbReference>
<feature type="domain" description="O-methyltransferase C-terminal" evidence="8">
    <location>
        <begin position="99"/>
        <end position="304"/>
    </location>
</feature>
<proteinExistence type="predicted"/>
<evidence type="ECO:0000256" key="1">
    <source>
        <dbReference type="ARBA" id="ARBA00022603"/>
    </source>
</evidence>
<dbReference type="InterPro" id="IPR036388">
    <property type="entry name" value="WH-like_DNA-bd_sf"/>
</dbReference>
<feature type="domain" description="O-methyltransferase dimerisation" evidence="9">
    <location>
        <begin position="1"/>
        <end position="76"/>
    </location>
</feature>
<evidence type="ECO:0000259" key="9">
    <source>
        <dbReference type="Pfam" id="PF08100"/>
    </source>
</evidence>
<dbReference type="Gene3D" id="3.40.50.150">
    <property type="entry name" value="Vaccinia Virus protein VP39"/>
    <property type="match status" value="1"/>
</dbReference>
<dbReference type="GO" id="GO:0017096">
    <property type="term" value="F:acetylserotonin O-methyltransferase activity"/>
    <property type="evidence" value="ECO:0007669"/>
    <property type="project" value="UniProtKB-EC"/>
</dbReference>
<evidence type="ECO:0000256" key="3">
    <source>
        <dbReference type="ARBA" id="ARBA00022691"/>
    </source>
</evidence>
<evidence type="ECO:0000256" key="4">
    <source>
        <dbReference type="ARBA" id="ARBA00037645"/>
    </source>
</evidence>
<dbReference type="InterPro" id="IPR001077">
    <property type="entry name" value="COMT_C"/>
</dbReference>
<evidence type="ECO:0000313" key="11">
    <source>
        <dbReference type="Proteomes" id="UP000288716"/>
    </source>
</evidence>
<evidence type="ECO:0000256" key="6">
    <source>
        <dbReference type="ARBA" id="ARBA00040730"/>
    </source>
</evidence>
<dbReference type="PIRSF" id="PIRSF005739">
    <property type="entry name" value="O-mtase"/>
    <property type="match status" value="1"/>
</dbReference>
<keyword evidence="11" id="KW-1185">Reference proteome</keyword>
<dbReference type="Proteomes" id="UP000288716">
    <property type="component" value="Unassembled WGS sequence"/>
</dbReference>
<name>A0A443SD66_9ACAR</name>
<accession>A0A443SD66</accession>
<keyword evidence="2 10" id="KW-0808">Transferase</keyword>
<evidence type="ECO:0000256" key="7">
    <source>
        <dbReference type="ARBA" id="ARBA00043054"/>
    </source>
</evidence>
<dbReference type="GO" id="GO:0032259">
    <property type="term" value="P:methylation"/>
    <property type="evidence" value="ECO:0007669"/>
    <property type="project" value="UniProtKB-KW"/>
</dbReference>
<keyword evidence="3" id="KW-0949">S-adenosyl-L-methionine</keyword>
<dbReference type="EMBL" id="NCKV01003753">
    <property type="protein sequence ID" value="RWS25394.1"/>
    <property type="molecule type" value="Genomic_DNA"/>
</dbReference>
<dbReference type="SUPFAM" id="SSF46785">
    <property type="entry name" value="Winged helix' DNA-binding domain"/>
    <property type="match status" value="1"/>
</dbReference>
<dbReference type="Gene3D" id="1.10.10.10">
    <property type="entry name" value="Winged helix-like DNA-binding domain superfamily/Winged helix DNA-binding domain"/>
    <property type="match status" value="1"/>
</dbReference>
<organism evidence="10 11">
    <name type="scientific">Leptotrombidium deliense</name>
    <dbReference type="NCBI Taxonomy" id="299467"/>
    <lineage>
        <taxon>Eukaryota</taxon>
        <taxon>Metazoa</taxon>
        <taxon>Ecdysozoa</taxon>
        <taxon>Arthropoda</taxon>
        <taxon>Chelicerata</taxon>
        <taxon>Arachnida</taxon>
        <taxon>Acari</taxon>
        <taxon>Acariformes</taxon>
        <taxon>Trombidiformes</taxon>
        <taxon>Prostigmata</taxon>
        <taxon>Anystina</taxon>
        <taxon>Parasitengona</taxon>
        <taxon>Trombiculoidea</taxon>
        <taxon>Trombiculidae</taxon>
        <taxon>Leptotrombidium</taxon>
    </lineage>
</organism>
<reference evidence="10 11" key="1">
    <citation type="journal article" date="2018" name="Gigascience">
        <title>Genomes of trombidid mites reveal novel predicted allergens and laterally-transferred genes associated with secondary metabolism.</title>
        <authorList>
            <person name="Dong X."/>
            <person name="Chaisiri K."/>
            <person name="Xia D."/>
            <person name="Armstrong S.D."/>
            <person name="Fang Y."/>
            <person name="Donnelly M.J."/>
            <person name="Kadowaki T."/>
            <person name="McGarry J.W."/>
            <person name="Darby A.C."/>
            <person name="Makepeace B.L."/>
        </authorList>
    </citation>
    <scope>NUCLEOTIDE SEQUENCE [LARGE SCALE GENOMIC DNA]</scope>
    <source>
        <strain evidence="10">UoL-UT</strain>
    </source>
</reference>
<dbReference type="Pfam" id="PF08100">
    <property type="entry name" value="Dimerisation"/>
    <property type="match status" value="1"/>
</dbReference>
<dbReference type="AlphaFoldDB" id="A0A443SD66"/>
<protein>
    <recommendedName>
        <fullName evidence="6">Acetylserotonin O-methyltransferase</fullName>
        <ecNumber evidence="5">2.1.1.4</ecNumber>
    </recommendedName>
    <alternativeName>
        <fullName evidence="7">Hydroxyindole O-methyltransferase</fullName>
    </alternativeName>
</protein>
<comment type="function">
    <text evidence="4">Catalyzes the transfer of a methyl group onto N-acetylserotonin, producing melatonin (N-acetyl-5-methoxytryptamine).</text>
</comment>
<dbReference type="Gene3D" id="1.10.287.1350">
    <property type="match status" value="1"/>
</dbReference>
<comment type="caution">
    <text evidence="10">The sequence shown here is derived from an EMBL/GenBank/DDBJ whole genome shotgun (WGS) entry which is preliminary data.</text>
</comment>
<dbReference type="VEuPathDB" id="VectorBase:LDEU006646"/>
<dbReference type="EC" id="2.1.1.4" evidence="5"/>
<keyword evidence="1 10" id="KW-0489">Methyltransferase</keyword>
<dbReference type="Pfam" id="PF00891">
    <property type="entry name" value="Methyltransf_2"/>
    <property type="match status" value="1"/>
</dbReference>
<evidence type="ECO:0000256" key="5">
    <source>
        <dbReference type="ARBA" id="ARBA00039116"/>
    </source>
</evidence>
<dbReference type="PANTHER" id="PTHR43712:SF2">
    <property type="entry name" value="O-METHYLTRANSFERASE CICE"/>
    <property type="match status" value="1"/>
</dbReference>
<gene>
    <name evidence="10" type="ORF">B4U80_13083</name>
</gene>
<dbReference type="InterPro" id="IPR016461">
    <property type="entry name" value="COMT-like"/>
</dbReference>
<dbReference type="InterPro" id="IPR029063">
    <property type="entry name" value="SAM-dependent_MTases_sf"/>
</dbReference>